<dbReference type="RefSeq" id="WP_209897798.1">
    <property type="nucleotide sequence ID" value="NZ_BAAAJW010000006.1"/>
</dbReference>
<evidence type="ECO:0000256" key="5">
    <source>
        <dbReference type="SAM" id="MobiDB-lite"/>
    </source>
</evidence>
<dbReference type="SUPFAM" id="SSF46689">
    <property type="entry name" value="Homeodomain-like"/>
    <property type="match status" value="1"/>
</dbReference>
<dbReference type="EMBL" id="JAGIOD010000001">
    <property type="protein sequence ID" value="MBP2380142.1"/>
    <property type="molecule type" value="Genomic_DNA"/>
</dbReference>
<keyword evidence="3" id="KW-0804">Transcription</keyword>
<keyword evidence="1" id="KW-0805">Transcription regulation</keyword>
<accession>A0ABS4WVB8</accession>
<evidence type="ECO:0000256" key="1">
    <source>
        <dbReference type="ARBA" id="ARBA00023015"/>
    </source>
</evidence>
<dbReference type="InterPro" id="IPR001647">
    <property type="entry name" value="HTH_TetR"/>
</dbReference>
<evidence type="ECO:0000313" key="7">
    <source>
        <dbReference type="EMBL" id="MBP2380142.1"/>
    </source>
</evidence>
<proteinExistence type="predicted"/>
<evidence type="ECO:0000313" key="8">
    <source>
        <dbReference type="Proteomes" id="UP001519290"/>
    </source>
</evidence>
<dbReference type="Pfam" id="PF00440">
    <property type="entry name" value="TetR_N"/>
    <property type="match status" value="1"/>
</dbReference>
<dbReference type="PRINTS" id="PR00455">
    <property type="entry name" value="HTHTETR"/>
</dbReference>
<dbReference type="InterPro" id="IPR009057">
    <property type="entry name" value="Homeodomain-like_sf"/>
</dbReference>
<feature type="compositionally biased region" description="Basic and acidic residues" evidence="5">
    <location>
        <begin position="232"/>
        <end position="241"/>
    </location>
</feature>
<evidence type="ECO:0000256" key="3">
    <source>
        <dbReference type="ARBA" id="ARBA00023163"/>
    </source>
</evidence>
<dbReference type="PANTHER" id="PTHR30055:SF234">
    <property type="entry name" value="HTH-TYPE TRANSCRIPTIONAL REGULATOR BETI"/>
    <property type="match status" value="1"/>
</dbReference>
<feature type="region of interest" description="Disordered" evidence="5">
    <location>
        <begin position="218"/>
        <end position="241"/>
    </location>
</feature>
<name>A0ABS4WVB8_9MICO</name>
<dbReference type="PROSITE" id="PS50977">
    <property type="entry name" value="HTH_TETR_2"/>
    <property type="match status" value="1"/>
</dbReference>
<dbReference type="InterPro" id="IPR050109">
    <property type="entry name" value="HTH-type_TetR-like_transc_reg"/>
</dbReference>
<dbReference type="PANTHER" id="PTHR30055">
    <property type="entry name" value="HTH-TYPE TRANSCRIPTIONAL REGULATOR RUTR"/>
    <property type="match status" value="1"/>
</dbReference>
<comment type="caution">
    <text evidence="7">The sequence shown here is derived from an EMBL/GenBank/DDBJ whole genome shotgun (WGS) entry which is preliminary data.</text>
</comment>
<evidence type="ECO:0000259" key="6">
    <source>
        <dbReference type="PROSITE" id="PS50977"/>
    </source>
</evidence>
<dbReference type="Gene3D" id="1.10.357.10">
    <property type="entry name" value="Tetracycline Repressor, domain 2"/>
    <property type="match status" value="1"/>
</dbReference>
<feature type="domain" description="HTH tetR-type" evidence="6">
    <location>
        <begin position="20"/>
        <end position="80"/>
    </location>
</feature>
<reference evidence="7 8" key="1">
    <citation type="submission" date="2021-03" db="EMBL/GenBank/DDBJ databases">
        <title>Sequencing the genomes of 1000 actinobacteria strains.</title>
        <authorList>
            <person name="Klenk H.-P."/>
        </authorList>
    </citation>
    <scope>NUCLEOTIDE SEQUENCE [LARGE SCALE GENOMIC DNA]</scope>
    <source>
        <strain evidence="7 8">DSM 14566</strain>
    </source>
</reference>
<dbReference type="Gene3D" id="1.10.10.60">
    <property type="entry name" value="Homeodomain-like"/>
    <property type="match status" value="1"/>
</dbReference>
<evidence type="ECO:0000256" key="4">
    <source>
        <dbReference type="PROSITE-ProRule" id="PRU00335"/>
    </source>
</evidence>
<evidence type="ECO:0000256" key="2">
    <source>
        <dbReference type="ARBA" id="ARBA00023125"/>
    </source>
</evidence>
<protein>
    <submittedName>
        <fullName evidence="7">AcrR family transcriptional regulator</fullName>
    </submittedName>
</protein>
<keyword evidence="2 4" id="KW-0238">DNA-binding</keyword>
<gene>
    <name evidence="7" type="ORF">JOF43_000099</name>
</gene>
<keyword evidence="8" id="KW-1185">Reference proteome</keyword>
<dbReference type="Proteomes" id="UP001519290">
    <property type="component" value="Unassembled WGS sequence"/>
</dbReference>
<organism evidence="7 8">
    <name type="scientific">Brachybacterium sacelli</name>
    <dbReference type="NCBI Taxonomy" id="173364"/>
    <lineage>
        <taxon>Bacteria</taxon>
        <taxon>Bacillati</taxon>
        <taxon>Actinomycetota</taxon>
        <taxon>Actinomycetes</taxon>
        <taxon>Micrococcales</taxon>
        <taxon>Dermabacteraceae</taxon>
        <taxon>Brachybacterium</taxon>
    </lineage>
</organism>
<sequence>MTADKLDADPPLGLRERRRRQTLADIHDAAMELFETKGVAATTVDEIAAAAGVSPRTFFRHYPTKESAAYLGDTEFDALIDHVVTLLEQGAPLVPVLDDAWLEHFRQTDETGKDAVRLIRERRVAEAEPAVVMVGIQGGERLNARLADAARRAPGVSPEDPTPMAVVAAIGSIAHVAYREWATQMESGRAGSLRDLYLRLRRGVGAYADDLTRIDGAHADGAATQGGTRAEGPGREESRAP</sequence>
<feature type="DNA-binding region" description="H-T-H motif" evidence="4">
    <location>
        <begin position="43"/>
        <end position="62"/>
    </location>
</feature>